<organism evidence="1 2">
    <name type="scientific">Leptospira weilii str. Ecochallenge</name>
    <dbReference type="NCBI Taxonomy" id="1049986"/>
    <lineage>
        <taxon>Bacteria</taxon>
        <taxon>Pseudomonadati</taxon>
        <taxon>Spirochaetota</taxon>
        <taxon>Spirochaetia</taxon>
        <taxon>Leptospirales</taxon>
        <taxon>Leptospiraceae</taxon>
        <taxon>Leptospira</taxon>
    </lineage>
</organism>
<comment type="caution">
    <text evidence="1">The sequence shown here is derived from an EMBL/GenBank/DDBJ whole genome shotgun (WGS) entry which is preliminary data.</text>
</comment>
<name>N1U9N4_9LEPT</name>
<proteinExistence type="predicted"/>
<accession>N1U9N4</accession>
<dbReference type="AlphaFoldDB" id="N1U9N4"/>
<dbReference type="EMBL" id="AHMI02000129">
    <property type="protein sequence ID" value="EMY14911.1"/>
    <property type="molecule type" value="Genomic_DNA"/>
</dbReference>
<evidence type="ECO:0000313" key="1">
    <source>
        <dbReference type="EMBL" id="EMY14911.1"/>
    </source>
</evidence>
<protein>
    <submittedName>
        <fullName evidence="1">Integrase core domain protein</fullName>
    </submittedName>
</protein>
<reference evidence="1 2" key="1">
    <citation type="submission" date="2013-02" db="EMBL/GenBank/DDBJ databases">
        <authorList>
            <person name="Harkins D.M."/>
            <person name="Durkin A.S."/>
            <person name="Brinkac L.M."/>
            <person name="Haft D.H."/>
            <person name="Selengut J.D."/>
            <person name="Sanka R."/>
            <person name="DePew J."/>
            <person name="Purushe J."/>
            <person name="Haake D.A."/>
            <person name="Matsunaga J."/>
            <person name="Vinetz J.M."/>
            <person name="Sutton G.G."/>
            <person name="Nierman W.C."/>
            <person name="Fouts D.E."/>
        </authorList>
    </citation>
    <scope>NUCLEOTIDE SEQUENCE [LARGE SCALE GENOMIC DNA]</scope>
    <source>
        <strain evidence="1 2">Ecochallenge</strain>
    </source>
</reference>
<dbReference type="Proteomes" id="UP000012249">
    <property type="component" value="Unassembled WGS sequence"/>
</dbReference>
<gene>
    <name evidence="1" type="ORF">LEP1GSC043_4018</name>
</gene>
<evidence type="ECO:0000313" key="2">
    <source>
        <dbReference type="Proteomes" id="UP000012249"/>
    </source>
</evidence>
<sequence>MKAEGIYRREFNTIKEAQYFLFDYIQRYYNKEYDTRL</sequence>